<reference evidence="1 2" key="1">
    <citation type="submission" date="2018-05" db="EMBL/GenBank/DDBJ databases">
        <title>Genomic Encyclopedia of Type Strains, Phase IV (KMG-IV): sequencing the most valuable type-strain genomes for metagenomic binning, comparative biology and taxonomic classification.</title>
        <authorList>
            <person name="Goeker M."/>
        </authorList>
    </citation>
    <scope>NUCLEOTIDE SEQUENCE [LARGE SCALE GENOMIC DNA]</scope>
    <source>
        <strain evidence="1 2">DSM 2626</strain>
    </source>
</reference>
<proteinExistence type="predicted"/>
<dbReference type="Proteomes" id="UP000245631">
    <property type="component" value="Unassembled WGS sequence"/>
</dbReference>
<gene>
    <name evidence="1" type="ORF">C8D77_101240</name>
</gene>
<dbReference type="AlphaFoldDB" id="A0A8E3B661"/>
<protein>
    <submittedName>
        <fullName evidence="1">Uncharacterized protein</fullName>
    </submittedName>
</protein>
<dbReference type="GeneID" id="61049596"/>
<accession>A0A8E3B661</accession>
<name>A0A8E3B661_RHILI</name>
<comment type="caution">
    <text evidence="1">The sequence shown here is derived from an EMBL/GenBank/DDBJ whole genome shotgun (WGS) entry which is preliminary data.</text>
</comment>
<sequence>MTRAIRDILAECMRRERYGLIRPLWSDLAGVDDAAAEEVRRRADHLMRILSDAGVQLVQTGEPAPVAAPTSPTIVANQVYAQPDTMREVRVEERGFSIVAVKAGQSTIEQAFTLNDVIVNAGLVLTGDPAAKAIKDLGKQLAAAVEIYRLNAAGMGGGK</sequence>
<organism evidence="1 2">
    <name type="scientific">Rhizobium loti</name>
    <name type="common">Mesorhizobium loti</name>
    <dbReference type="NCBI Taxonomy" id="381"/>
    <lineage>
        <taxon>Bacteria</taxon>
        <taxon>Pseudomonadati</taxon>
        <taxon>Pseudomonadota</taxon>
        <taxon>Alphaproteobacteria</taxon>
        <taxon>Hyphomicrobiales</taxon>
        <taxon>Phyllobacteriaceae</taxon>
        <taxon>Mesorhizobium</taxon>
    </lineage>
</organism>
<evidence type="ECO:0000313" key="2">
    <source>
        <dbReference type="Proteomes" id="UP000245631"/>
    </source>
</evidence>
<evidence type="ECO:0000313" key="1">
    <source>
        <dbReference type="EMBL" id="PWJ93561.1"/>
    </source>
</evidence>
<dbReference type="EMBL" id="QGGH01000001">
    <property type="protein sequence ID" value="PWJ93561.1"/>
    <property type="molecule type" value="Genomic_DNA"/>
</dbReference>
<dbReference type="RefSeq" id="WP_109658777.1">
    <property type="nucleotide sequence ID" value="NZ_QGGH01000001.1"/>
</dbReference>